<evidence type="ECO:0000259" key="13">
    <source>
        <dbReference type="Pfam" id="PF18075"/>
    </source>
</evidence>
<evidence type="ECO:0000256" key="6">
    <source>
        <dbReference type="ARBA" id="ARBA00022692"/>
    </source>
</evidence>
<keyword evidence="4 10" id="KW-1003">Cell membrane</keyword>
<evidence type="ECO:0000259" key="12">
    <source>
        <dbReference type="Pfam" id="PF02687"/>
    </source>
</evidence>
<keyword evidence="5 10" id="KW-0132">Cell division</keyword>
<dbReference type="PIRSF" id="PIRSF003097">
    <property type="entry name" value="FtsX"/>
    <property type="match status" value="1"/>
</dbReference>
<organism evidence="14 15">
    <name type="scientific">Vescimonas coprocola</name>
    <dbReference type="NCBI Taxonomy" id="2714355"/>
    <lineage>
        <taxon>Bacteria</taxon>
        <taxon>Bacillati</taxon>
        <taxon>Bacillota</taxon>
        <taxon>Clostridia</taxon>
        <taxon>Eubacteriales</taxon>
        <taxon>Oscillospiraceae</taxon>
        <taxon>Vescimonas</taxon>
    </lineage>
</organism>
<feature type="domain" description="ABC3 transporter permease C-terminal" evidence="12">
    <location>
        <begin position="172"/>
        <end position="293"/>
    </location>
</feature>
<evidence type="ECO:0000256" key="4">
    <source>
        <dbReference type="ARBA" id="ARBA00022475"/>
    </source>
</evidence>
<comment type="similarity">
    <text evidence="2 10">Belongs to the ABC-4 integral membrane protein family. FtsX subfamily.</text>
</comment>
<reference evidence="14" key="1">
    <citation type="submission" date="2020-09" db="EMBL/GenBank/DDBJ databases">
        <title>New species isolated from human feces.</title>
        <authorList>
            <person name="Kitahara M."/>
            <person name="Shigeno Y."/>
            <person name="Shime M."/>
            <person name="Matsumoto Y."/>
            <person name="Nakamura S."/>
            <person name="Motooka D."/>
            <person name="Fukuoka S."/>
            <person name="Nishikawa H."/>
            <person name="Benno Y."/>
        </authorList>
    </citation>
    <scope>NUCLEOTIDE SEQUENCE</scope>
    <source>
        <strain evidence="14">MM50</strain>
    </source>
</reference>
<evidence type="ECO:0000256" key="2">
    <source>
        <dbReference type="ARBA" id="ARBA00007379"/>
    </source>
</evidence>
<dbReference type="Proteomes" id="UP000681035">
    <property type="component" value="Chromosome"/>
</dbReference>
<evidence type="ECO:0000256" key="11">
    <source>
        <dbReference type="SAM" id="Phobius"/>
    </source>
</evidence>
<dbReference type="InterPro" id="IPR040690">
    <property type="entry name" value="FtsX_ECD"/>
</dbReference>
<keyword evidence="9 10" id="KW-0131">Cell cycle</keyword>
<dbReference type="PANTHER" id="PTHR47755:SF1">
    <property type="entry name" value="CELL DIVISION PROTEIN FTSX"/>
    <property type="match status" value="1"/>
</dbReference>
<dbReference type="RefSeq" id="WP_213541042.1">
    <property type="nucleotide sequence ID" value="NZ_AP023418.1"/>
</dbReference>
<sequence length="294" mass="32475">MKHDFRYFFREGIRNMFSHGFMSFAAIGVTVACLVIMGTFSLVAYNANENLKDLQKENAVLAFVDENLSDNEAKALQSTLEKIPGAADCTFVSRQEARDSYVEQYDEDDLYSNLDPSIFRHRYVIHLTDAAQMQQVVSNLEATPGIVKVRADEAISNGFLTVRNVASLISIALIAVLLVISVFIISNTIKLTTFDRRDEIAIMKMVGATDGFIRWPFVYEGLLIGLMGAVIAFGLQWLLYEAISKGIAGSDTLQLLRVVSFRKIWGPVAGVFGLVGILVGVGGSLTAIRKFLRV</sequence>
<evidence type="ECO:0000313" key="14">
    <source>
        <dbReference type="EMBL" id="BCK82474.1"/>
    </source>
</evidence>
<name>A0A810Q3A7_9FIRM</name>
<proteinExistence type="inferred from homology"/>
<dbReference type="Pfam" id="PF02687">
    <property type="entry name" value="FtsX"/>
    <property type="match status" value="1"/>
</dbReference>
<keyword evidence="6 11" id="KW-0812">Transmembrane</keyword>
<dbReference type="AlphaFoldDB" id="A0A810Q3A7"/>
<dbReference type="InterPro" id="IPR003838">
    <property type="entry name" value="ABC3_permease_C"/>
</dbReference>
<feature type="transmembrane region" description="Helical" evidence="11">
    <location>
        <begin position="21"/>
        <end position="45"/>
    </location>
</feature>
<feature type="transmembrane region" description="Helical" evidence="11">
    <location>
        <begin position="165"/>
        <end position="186"/>
    </location>
</feature>
<protein>
    <recommendedName>
        <fullName evidence="3 10">Cell division protein FtsX</fullName>
    </recommendedName>
</protein>
<keyword evidence="15" id="KW-1185">Reference proteome</keyword>
<keyword evidence="7 11" id="KW-1133">Transmembrane helix</keyword>
<gene>
    <name evidence="14" type="primary">ftsX</name>
    <name evidence="14" type="ORF">MM50RIKEN_22370</name>
</gene>
<dbReference type="Pfam" id="PF18075">
    <property type="entry name" value="FtsX_ECD"/>
    <property type="match status" value="1"/>
</dbReference>
<evidence type="ECO:0000256" key="5">
    <source>
        <dbReference type="ARBA" id="ARBA00022618"/>
    </source>
</evidence>
<comment type="subcellular location">
    <subcellularLocation>
        <location evidence="1">Cell membrane</location>
        <topology evidence="1">Multi-pass membrane protein</topology>
    </subcellularLocation>
</comment>
<dbReference type="GO" id="GO:0051301">
    <property type="term" value="P:cell division"/>
    <property type="evidence" value="ECO:0007669"/>
    <property type="project" value="UniProtKB-KW"/>
</dbReference>
<feature type="domain" description="FtsX extracellular" evidence="13">
    <location>
        <begin position="60"/>
        <end position="149"/>
    </location>
</feature>
<evidence type="ECO:0000256" key="3">
    <source>
        <dbReference type="ARBA" id="ARBA00021907"/>
    </source>
</evidence>
<accession>A0A810Q3A7</accession>
<evidence type="ECO:0000256" key="10">
    <source>
        <dbReference type="PIRNR" id="PIRNR003097"/>
    </source>
</evidence>
<evidence type="ECO:0000256" key="8">
    <source>
        <dbReference type="ARBA" id="ARBA00023136"/>
    </source>
</evidence>
<dbReference type="EMBL" id="AP023418">
    <property type="protein sequence ID" value="BCK82474.1"/>
    <property type="molecule type" value="Genomic_DNA"/>
</dbReference>
<comment type="function">
    <text evidence="10">Part of the ABC transporter FtsEX involved in asymmetric cellular division facilitating the initiation of sporulation.</text>
</comment>
<evidence type="ECO:0000256" key="1">
    <source>
        <dbReference type="ARBA" id="ARBA00004651"/>
    </source>
</evidence>
<evidence type="ECO:0000256" key="9">
    <source>
        <dbReference type="ARBA" id="ARBA00023306"/>
    </source>
</evidence>
<dbReference type="GO" id="GO:0005886">
    <property type="term" value="C:plasma membrane"/>
    <property type="evidence" value="ECO:0007669"/>
    <property type="project" value="UniProtKB-SubCell"/>
</dbReference>
<dbReference type="PROSITE" id="PS51257">
    <property type="entry name" value="PROKAR_LIPOPROTEIN"/>
    <property type="match status" value="1"/>
</dbReference>
<evidence type="ECO:0000313" key="15">
    <source>
        <dbReference type="Proteomes" id="UP000681035"/>
    </source>
</evidence>
<feature type="transmembrane region" description="Helical" evidence="11">
    <location>
        <begin position="264"/>
        <end position="288"/>
    </location>
</feature>
<feature type="transmembrane region" description="Helical" evidence="11">
    <location>
        <begin position="217"/>
        <end position="239"/>
    </location>
</feature>
<dbReference type="InterPro" id="IPR058204">
    <property type="entry name" value="FtsX_firmicutes-type"/>
</dbReference>
<dbReference type="NCBIfam" id="NF038347">
    <property type="entry name" value="FtsX_Gpos"/>
    <property type="match status" value="1"/>
</dbReference>
<dbReference type="InterPro" id="IPR004513">
    <property type="entry name" value="FtsX"/>
</dbReference>
<dbReference type="PANTHER" id="PTHR47755">
    <property type="entry name" value="CELL DIVISION PROTEIN FTSX"/>
    <property type="match status" value="1"/>
</dbReference>
<evidence type="ECO:0000256" key="7">
    <source>
        <dbReference type="ARBA" id="ARBA00022989"/>
    </source>
</evidence>
<dbReference type="Gene3D" id="3.30.70.3040">
    <property type="match status" value="1"/>
</dbReference>
<dbReference type="KEGG" id="vcop:MM50RIKEN_22370"/>
<keyword evidence="8 10" id="KW-0472">Membrane</keyword>